<accession>A0A269ZCW2</accession>
<organism evidence="1 2">
    <name type="scientific">Brevibacterium casei</name>
    <dbReference type="NCBI Taxonomy" id="33889"/>
    <lineage>
        <taxon>Bacteria</taxon>
        <taxon>Bacillati</taxon>
        <taxon>Actinomycetota</taxon>
        <taxon>Actinomycetes</taxon>
        <taxon>Micrococcales</taxon>
        <taxon>Brevibacteriaceae</taxon>
        <taxon>Brevibacterium</taxon>
    </lineage>
</organism>
<evidence type="ECO:0000313" key="2">
    <source>
        <dbReference type="Proteomes" id="UP000216867"/>
    </source>
</evidence>
<dbReference type="RefSeq" id="WP_095375912.1">
    <property type="nucleotide sequence ID" value="NZ_NCWY01000006.1"/>
</dbReference>
<comment type="caution">
    <text evidence="1">The sequence shown here is derived from an EMBL/GenBank/DDBJ whole genome shotgun (WGS) entry which is preliminary data.</text>
</comment>
<evidence type="ECO:0008006" key="3">
    <source>
        <dbReference type="Google" id="ProtNLM"/>
    </source>
</evidence>
<gene>
    <name evidence="1" type="ORF">B8X04_07665</name>
</gene>
<protein>
    <recommendedName>
        <fullName evidence="3">DUF4868 domain-containing protein</fullName>
    </recommendedName>
</protein>
<reference evidence="1 2" key="1">
    <citation type="submission" date="2017-04" db="EMBL/GenBank/DDBJ databases">
        <title>Kefir bacterial isolates.</title>
        <authorList>
            <person name="Kim Y."/>
            <person name="Blasche S."/>
            <person name="Patil K.R."/>
        </authorList>
    </citation>
    <scope>NUCLEOTIDE SEQUENCE [LARGE SCALE GENOMIC DNA]</scope>
    <source>
        <strain evidence="1 2">OG2</strain>
    </source>
</reference>
<evidence type="ECO:0000313" key="1">
    <source>
        <dbReference type="EMBL" id="PAK95624.1"/>
    </source>
</evidence>
<proteinExistence type="predicted"/>
<sequence>MSAQSARQALQDAIDADPDTLDNNVLRGAALSDAEVTRFDLVDTMAADVIADVTRAGETMARKQFLTYDPSYQTSSSQVLVEALSEIPELAAVDALIREGDVPDDNGSDPVVAMAHSIGTGDHRIVAYRLKGAGIATRRVRGIPLIPRDGVYRPLTGEILYYEPRFDALTVPGFVFFNTVTLVQTKLHAPDKARQLAKDTLKSVTTSIRIDGYDELEAAVMDDPSMRAKMAHVARLISDDPDYAKHLTTKKLVAFVEKYPAYDIATSTVGGKKSLKFDSSPQHRHQIPRLLADDYLHSYLTDRSYEAGSKQDVSS</sequence>
<dbReference type="AlphaFoldDB" id="A0A269ZCW2"/>
<name>A0A269ZCW2_9MICO</name>
<dbReference type="EMBL" id="NCWY01000006">
    <property type="protein sequence ID" value="PAK95624.1"/>
    <property type="molecule type" value="Genomic_DNA"/>
</dbReference>
<dbReference type="Proteomes" id="UP000216867">
    <property type="component" value="Unassembled WGS sequence"/>
</dbReference>